<keyword evidence="4" id="KW-1185">Reference proteome</keyword>
<reference evidence="3" key="1">
    <citation type="submission" date="2013-11" db="EMBL/GenBank/DDBJ databases">
        <title>Draft genome sequence of the broad-host-range Rhizobium sp. LPU83 strain, a member of the low-genetic diversity Oregon-like Rhizobium sp. group.</title>
        <authorList>
            <person name="Wibberg D."/>
            <person name="Puehler A."/>
            <person name="Schlueter A."/>
        </authorList>
    </citation>
    <scope>NUCLEOTIDE SEQUENCE [LARGE SCALE GENOMIC DNA]</scope>
    <source>
        <strain evidence="3">LPU83</strain>
        <plasmid evidence="3">pLPU83d</plasmid>
    </source>
</reference>
<name>W6RM81_9HYPH</name>
<geneLocation type="plasmid" evidence="3 4">
    <name>pLPU83d</name>
</geneLocation>
<gene>
    <name evidence="3" type="ORF">LPU83_pLPU83d_0508</name>
</gene>
<proteinExistence type="predicted"/>
<dbReference type="InterPro" id="IPR001437">
    <property type="entry name" value="Tscrpt_elong_fac_GreA/B_C"/>
</dbReference>
<protein>
    <recommendedName>
        <fullName evidence="2">Transcription elongation factor GreA/GreB C-terminal domain-containing protein</fullName>
    </recommendedName>
</protein>
<evidence type="ECO:0000256" key="1">
    <source>
        <dbReference type="SAM" id="MobiDB-lite"/>
    </source>
</evidence>
<dbReference type="SUPFAM" id="SSF54534">
    <property type="entry name" value="FKBP-like"/>
    <property type="match status" value="1"/>
</dbReference>
<dbReference type="GO" id="GO:0032784">
    <property type="term" value="P:regulation of DNA-templated transcription elongation"/>
    <property type="evidence" value="ECO:0007669"/>
    <property type="project" value="InterPro"/>
</dbReference>
<dbReference type="InterPro" id="IPR036953">
    <property type="entry name" value="GreA/GreB_C_sf"/>
</dbReference>
<dbReference type="Gene3D" id="3.10.50.30">
    <property type="entry name" value="Transcription elongation factor, GreA/GreB, C-terminal domain"/>
    <property type="match status" value="1"/>
</dbReference>
<feature type="domain" description="Transcription elongation factor GreA/GreB C-terminal" evidence="2">
    <location>
        <begin position="50"/>
        <end position="122"/>
    </location>
</feature>
<accession>W6RM81</accession>
<dbReference type="KEGG" id="rhl:LPU83_pLPU83d_0508"/>
<dbReference type="EMBL" id="HG916855">
    <property type="protein sequence ID" value="CDM61879.1"/>
    <property type="molecule type" value="Genomic_DNA"/>
</dbReference>
<organism evidence="3 4">
    <name type="scientific">Rhizobium favelukesii</name>
    <dbReference type="NCBI Taxonomy" id="348824"/>
    <lineage>
        <taxon>Bacteria</taxon>
        <taxon>Pseudomonadati</taxon>
        <taxon>Pseudomonadota</taxon>
        <taxon>Alphaproteobacteria</taxon>
        <taxon>Hyphomicrobiales</taxon>
        <taxon>Rhizobiaceae</taxon>
        <taxon>Rhizobium/Agrobacterium group</taxon>
        <taxon>Rhizobium</taxon>
    </lineage>
</organism>
<dbReference type="PATRIC" id="fig|348824.6.peg.6143"/>
<dbReference type="Pfam" id="PF01272">
    <property type="entry name" value="GreA_GreB"/>
    <property type="match status" value="1"/>
</dbReference>
<dbReference type="RefSeq" id="WP_024315996.1">
    <property type="nucleotide sequence ID" value="NZ_ATTO01000028.1"/>
</dbReference>
<evidence type="ECO:0000259" key="2">
    <source>
        <dbReference type="Pfam" id="PF01272"/>
    </source>
</evidence>
<keyword evidence="3" id="KW-0614">Plasmid</keyword>
<dbReference type="AlphaFoldDB" id="W6RM81"/>
<evidence type="ECO:0000313" key="3">
    <source>
        <dbReference type="EMBL" id="CDM61879.1"/>
    </source>
</evidence>
<sequence>MTTPLLCYLTTNDHAILREILDQDPRDKAYSRLLRRKLSQAEIYSPRNVPGDVVTINSRVTFCVDAGAPRTANVVRNESLDFPIYTVSVRSLMGLGLLGMRTGGTIVVETERGGSQKLNVIRLDSQAPAPHQRDDRRCETSVSWTRARVHQ</sequence>
<dbReference type="GO" id="GO:0003677">
    <property type="term" value="F:DNA binding"/>
    <property type="evidence" value="ECO:0007669"/>
    <property type="project" value="InterPro"/>
</dbReference>
<evidence type="ECO:0000313" key="4">
    <source>
        <dbReference type="Proteomes" id="UP000019443"/>
    </source>
</evidence>
<dbReference type="Proteomes" id="UP000019443">
    <property type="component" value="Plasmid pLPU83d"/>
</dbReference>
<dbReference type="HOGENOM" id="CLU_120358_1_1_5"/>
<feature type="region of interest" description="Disordered" evidence="1">
    <location>
        <begin position="127"/>
        <end position="151"/>
    </location>
</feature>